<protein>
    <submittedName>
        <fullName evidence="2">Uncharacterized protein</fullName>
    </submittedName>
</protein>
<feature type="compositionally biased region" description="Basic and acidic residues" evidence="1">
    <location>
        <begin position="52"/>
        <end position="65"/>
    </location>
</feature>
<feature type="compositionally biased region" description="Low complexity" evidence="1">
    <location>
        <begin position="34"/>
        <end position="44"/>
    </location>
</feature>
<feature type="compositionally biased region" description="Polar residues" evidence="1">
    <location>
        <begin position="710"/>
        <end position="731"/>
    </location>
</feature>
<comment type="caution">
    <text evidence="2">The sequence shown here is derived from an EMBL/GenBank/DDBJ whole genome shotgun (WGS) entry which is preliminary data.</text>
</comment>
<feature type="region of interest" description="Disordered" evidence="1">
    <location>
        <begin position="579"/>
        <end position="663"/>
    </location>
</feature>
<feature type="compositionally biased region" description="Low complexity" evidence="1">
    <location>
        <begin position="621"/>
        <end position="639"/>
    </location>
</feature>
<feature type="region of interest" description="Disordered" evidence="1">
    <location>
        <begin position="265"/>
        <end position="284"/>
    </location>
</feature>
<feature type="compositionally biased region" description="Acidic residues" evidence="1">
    <location>
        <begin position="808"/>
        <end position="818"/>
    </location>
</feature>
<feature type="compositionally biased region" description="Low complexity" evidence="1">
    <location>
        <begin position="585"/>
        <end position="595"/>
    </location>
</feature>
<sequence>MVLEMKANLRRTKPKKIETVPSEVIADASLTSATPLSPSIKSIPPTSPAGPHPHEHEQNGDDRHFSMPPPYNARPPVQSAHLGGQRYAPSAKTLVQPNDPFESRSKSSVCLFGLPPFVTLSDLGRISRRAGASASAVMGCSFWVVRAPPPARWSLGAWIHFRSEEHARQFAAKPLLLEVRCPPTGQPEVDVFPPVDAATTLSDLWELHARTPQWSLEHFNSASPSSTMTFSVQMQQLYHKAPVRQISTTTTRWLSLRVPIYAPPDHEDTGGLAETQTEADSEHDGDAAAAVYLRALRMALGRERELAAALQRQGTEAQERARALARMKAEAQIRADFGAFGALEDVWIREVLVRSKREPIRSDSLDKQLLGEVETEAGEGEEVSTYELHALVACGEARMAERALTILPVQIPAYAESGLHLVMTPWPETMDRRFPSISASADGTTMEGTETDGAREGWARRLEREHRVQALMREREKERERQRGVAEGTWGKERLSEIRERIRRMQHRGEREMARQVEQEEKDEEESMQVEEEEPRVRSAKERKKEREHTWREERKEKEAAIAELKGMLLSGTAAVSVDASNLPSDSTSSSSDSNSDSDSESTDTESAAARTMPRADNTATSTTISSTSSESDSSSSSDSESDFEFDSAAVERSVEPITQNPLELVAGVPKPEPIVDVNAESISDAAHERDVGVGLGSVEELLPDYGNATSASASTLMRPLPSQSRFSNQPRFSSRKRRSRRRKYISSMPARTPEMIEDTVLEPLETMQDPVPEIELDAGADPSLLDPTAASGTDSAASAETSGTGVEEVDEATQGEEAEVRVKAEDARDEAKEEANEKRLKDEESPRR</sequence>
<dbReference type="Proteomes" id="UP001218188">
    <property type="component" value="Unassembled WGS sequence"/>
</dbReference>
<feature type="region of interest" description="Disordered" evidence="1">
    <location>
        <begin position="1"/>
        <end position="67"/>
    </location>
</feature>
<evidence type="ECO:0000256" key="1">
    <source>
        <dbReference type="SAM" id="MobiDB-lite"/>
    </source>
</evidence>
<evidence type="ECO:0000313" key="3">
    <source>
        <dbReference type="Proteomes" id="UP001218188"/>
    </source>
</evidence>
<feature type="region of interest" description="Disordered" evidence="1">
    <location>
        <begin position="710"/>
        <end position="849"/>
    </location>
</feature>
<feature type="compositionally biased region" description="Basic and acidic residues" evidence="1">
    <location>
        <begin position="452"/>
        <end position="461"/>
    </location>
</feature>
<proteinExistence type="predicted"/>
<dbReference type="AlphaFoldDB" id="A0AAD6SB06"/>
<feature type="compositionally biased region" description="Basic residues" evidence="1">
    <location>
        <begin position="734"/>
        <end position="745"/>
    </location>
</feature>
<name>A0AAD6SB06_9AGAR</name>
<dbReference type="EMBL" id="JARJCM010000189">
    <property type="protein sequence ID" value="KAJ7023381.1"/>
    <property type="molecule type" value="Genomic_DNA"/>
</dbReference>
<feature type="compositionally biased region" description="Basic and acidic residues" evidence="1">
    <location>
        <begin position="535"/>
        <end position="555"/>
    </location>
</feature>
<gene>
    <name evidence="2" type="ORF">C8F04DRAFT_1134635</name>
</gene>
<feature type="compositionally biased region" description="Low complexity" evidence="1">
    <location>
        <begin position="789"/>
        <end position="806"/>
    </location>
</feature>
<feature type="region of interest" description="Disordered" evidence="1">
    <location>
        <begin position="506"/>
        <end position="555"/>
    </location>
</feature>
<organism evidence="2 3">
    <name type="scientific">Mycena alexandri</name>
    <dbReference type="NCBI Taxonomy" id="1745969"/>
    <lineage>
        <taxon>Eukaryota</taxon>
        <taxon>Fungi</taxon>
        <taxon>Dikarya</taxon>
        <taxon>Basidiomycota</taxon>
        <taxon>Agaricomycotina</taxon>
        <taxon>Agaricomycetes</taxon>
        <taxon>Agaricomycetidae</taxon>
        <taxon>Agaricales</taxon>
        <taxon>Marasmiineae</taxon>
        <taxon>Mycenaceae</taxon>
        <taxon>Mycena</taxon>
    </lineage>
</organism>
<feature type="compositionally biased region" description="Basic and acidic residues" evidence="1">
    <location>
        <begin position="819"/>
        <end position="849"/>
    </location>
</feature>
<reference evidence="2" key="1">
    <citation type="submission" date="2023-03" db="EMBL/GenBank/DDBJ databases">
        <title>Massive genome expansion in bonnet fungi (Mycena s.s.) driven by repeated elements and novel gene families across ecological guilds.</title>
        <authorList>
            <consortium name="Lawrence Berkeley National Laboratory"/>
            <person name="Harder C.B."/>
            <person name="Miyauchi S."/>
            <person name="Viragh M."/>
            <person name="Kuo A."/>
            <person name="Thoen E."/>
            <person name="Andreopoulos B."/>
            <person name="Lu D."/>
            <person name="Skrede I."/>
            <person name="Drula E."/>
            <person name="Henrissat B."/>
            <person name="Morin E."/>
            <person name="Kohler A."/>
            <person name="Barry K."/>
            <person name="LaButti K."/>
            <person name="Morin E."/>
            <person name="Salamov A."/>
            <person name="Lipzen A."/>
            <person name="Mereny Z."/>
            <person name="Hegedus B."/>
            <person name="Baldrian P."/>
            <person name="Stursova M."/>
            <person name="Weitz H."/>
            <person name="Taylor A."/>
            <person name="Grigoriev I.V."/>
            <person name="Nagy L.G."/>
            <person name="Martin F."/>
            <person name="Kauserud H."/>
        </authorList>
    </citation>
    <scope>NUCLEOTIDE SEQUENCE</scope>
    <source>
        <strain evidence="2">CBHHK200</strain>
    </source>
</reference>
<feature type="compositionally biased region" description="Basic and acidic residues" evidence="1">
    <location>
        <begin position="507"/>
        <end position="519"/>
    </location>
</feature>
<feature type="region of interest" description="Disordered" evidence="1">
    <location>
        <begin position="438"/>
        <end position="461"/>
    </location>
</feature>
<feature type="compositionally biased region" description="Acidic residues" evidence="1">
    <location>
        <begin position="520"/>
        <end position="534"/>
    </location>
</feature>
<keyword evidence="3" id="KW-1185">Reference proteome</keyword>
<evidence type="ECO:0000313" key="2">
    <source>
        <dbReference type="EMBL" id="KAJ7023381.1"/>
    </source>
</evidence>
<accession>A0AAD6SB06</accession>